<name>A0ABY4QP76_9MYCO</name>
<dbReference type="RefSeq" id="WP_219066352.1">
    <property type="nucleotide sequence ID" value="NZ_CAJUXY010000006.1"/>
</dbReference>
<keyword evidence="4" id="KW-1185">Reference proteome</keyword>
<evidence type="ECO:0000256" key="2">
    <source>
        <dbReference type="RuleBase" id="RU362080"/>
    </source>
</evidence>
<gene>
    <name evidence="3" type="ORF">M5I08_06865</name>
</gene>
<sequence>MTTLPLTEAKAKLNELIDSAINTHERVTITRHGKPAAVLMSVEDLEALEETLYWQSQPGVHEDIAKAREQAEAGLLMTEGEVRRRYGVGHR</sequence>
<dbReference type="PANTHER" id="PTHR33713">
    <property type="entry name" value="ANTITOXIN YAFN-RELATED"/>
    <property type="match status" value="1"/>
</dbReference>
<evidence type="ECO:0000313" key="3">
    <source>
        <dbReference type="EMBL" id="UQX12052.1"/>
    </source>
</evidence>
<evidence type="ECO:0000313" key="4">
    <source>
        <dbReference type="Proteomes" id="UP001056610"/>
    </source>
</evidence>
<evidence type="ECO:0000256" key="1">
    <source>
        <dbReference type="ARBA" id="ARBA00022649"/>
    </source>
</evidence>
<dbReference type="Pfam" id="PF02604">
    <property type="entry name" value="PhdYeFM_antitox"/>
    <property type="match status" value="1"/>
</dbReference>
<dbReference type="InterPro" id="IPR006442">
    <property type="entry name" value="Antitoxin_Phd/YefM"/>
</dbReference>
<reference evidence="3" key="1">
    <citation type="submission" date="2022-05" db="EMBL/GenBank/DDBJ databases">
        <title>A methanotrophic Mycobacterium dominates a cave microbial ecosystem.</title>
        <authorList>
            <person name="Van Spanning R.J.M."/>
            <person name="Guan Q."/>
            <person name="Melkonian C."/>
            <person name="Gallant J."/>
            <person name="Polerecky L."/>
            <person name="Flot J.-F."/>
            <person name="Brandt B.W."/>
            <person name="Braster M."/>
            <person name="Iturbe Espinoza P."/>
            <person name="Aerts J."/>
            <person name="Meima-Franke M."/>
            <person name="Piersma S.R."/>
            <person name="Bunduc C."/>
            <person name="Ummels R."/>
            <person name="Pain A."/>
            <person name="Fleming E.J."/>
            <person name="van der Wel N."/>
            <person name="Gherman V.D."/>
            <person name="Sarbu S.M."/>
            <person name="Bodelier P.L.E."/>
            <person name="Bitter W."/>
        </authorList>
    </citation>
    <scope>NUCLEOTIDE SEQUENCE</scope>
    <source>
        <strain evidence="3">Sulfur Cave</strain>
    </source>
</reference>
<accession>A0ABY4QP76</accession>
<organism evidence="3 4">
    <name type="scientific">Candidatus Mycobacterium methanotrophicum</name>
    <dbReference type="NCBI Taxonomy" id="2943498"/>
    <lineage>
        <taxon>Bacteria</taxon>
        <taxon>Bacillati</taxon>
        <taxon>Actinomycetota</taxon>
        <taxon>Actinomycetes</taxon>
        <taxon>Mycobacteriales</taxon>
        <taxon>Mycobacteriaceae</taxon>
        <taxon>Mycobacterium</taxon>
    </lineage>
</organism>
<dbReference type="NCBIfam" id="TIGR01552">
    <property type="entry name" value="phd_fam"/>
    <property type="match status" value="1"/>
</dbReference>
<comment type="function">
    <text evidence="2">Antitoxin component of a type II toxin-antitoxin (TA) system.</text>
</comment>
<dbReference type="InterPro" id="IPR051405">
    <property type="entry name" value="phD/YefM_antitoxin"/>
</dbReference>
<dbReference type="PANTHER" id="PTHR33713:SF10">
    <property type="entry name" value="ANTITOXIN YAFN"/>
    <property type="match status" value="1"/>
</dbReference>
<protein>
    <recommendedName>
        <fullName evidence="2">Antitoxin</fullName>
    </recommendedName>
</protein>
<dbReference type="EMBL" id="CP097320">
    <property type="protein sequence ID" value="UQX12052.1"/>
    <property type="molecule type" value="Genomic_DNA"/>
</dbReference>
<dbReference type="Proteomes" id="UP001056610">
    <property type="component" value="Chromosome"/>
</dbReference>
<proteinExistence type="inferred from homology"/>
<comment type="similarity">
    <text evidence="2">Belongs to the phD/YefM antitoxin family.</text>
</comment>
<keyword evidence="1" id="KW-1277">Toxin-antitoxin system</keyword>